<protein>
    <recommendedName>
        <fullName evidence="5">Calponin-homology (CH) domain-containing protein</fullName>
    </recommendedName>
</protein>
<feature type="region of interest" description="Disordered" evidence="3">
    <location>
        <begin position="1"/>
        <end position="46"/>
    </location>
</feature>
<dbReference type="Gene3D" id="1.10.418.10">
    <property type="entry name" value="Calponin-like domain"/>
    <property type="match status" value="1"/>
</dbReference>
<comment type="caution">
    <text evidence="6">The sequence shown here is derived from an EMBL/GenBank/DDBJ whole genome shotgun (WGS) entry which is preliminary data.</text>
</comment>
<accession>A0A6A1PZH3</accession>
<keyword evidence="1" id="KW-0433">Leucine-rich repeat</keyword>
<dbReference type="EMBL" id="SGJD01001230">
    <property type="protein sequence ID" value="KAB0401278.1"/>
    <property type="molecule type" value="Genomic_DNA"/>
</dbReference>
<dbReference type="CDD" id="cd21270">
    <property type="entry name" value="CH_LRCH1"/>
    <property type="match status" value="1"/>
</dbReference>
<feature type="region of interest" description="Disordered" evidence="3">
    <location>
        <begin position="177"/>
        <end position="198"/>
    </location>
</feature>
<dbReference type="Proteomes" id="UP000437017">
    <property type="component" value="Unassembled WGS sequence"/>
</dbReference>
<feature type="transmembrane region" description="Helical" evidence="4">
    <location>
        <begin position="1262"/>
        <end position="1280"/>
    </location>
</feature>
<feature type="compositionally biased region" description="Basic and acidic residues" evidence="3">
    <location>
        <begin position="928"/>
        <end position="940"/>
    </location>
</feature>
<evidence type="ECO:0000313" key="6">
    <source>
        <dbReference type="EMBL" id="KAB0401278.1"/>
    </source>
</evidence>
<gene>
    <name evidence="6" type="ORF">E2I00_003949</name>
</gene>
<keyword evidence="4" id="KW-0472">Membrane</keyword>
<evidence type="ECO:0000256" key="1">
    <source>
        <dbReference type="ARBA" id="ARBA00022614"/>
    </source>
</evidence>
<dbReference type="OrthoDB" id="6149831at2759"/>
<dbReference type="Pfam" id="PF13855">
    <property type="entry name" value="LRR_8"/>
    <property type="match status" value="1"/>
</dbReference>
<organism evidence="6 7">
    <name type="scientific">Balaenoptera physalus</name>
    <name type="common">Fin whale</name>
    <name type="synonym">Balaena physalus</name>
    <dbReference type="NCBI Taxonomy" id="9770"/>
    <lineage>
        <taxon>Eukaryota</taxon>
        <taxon>Metazoa</taxon>
        <taxon>Chordata</taxon>
        <taxon>Craniata</taxon>
        <taxon>Vertebrata</taxon>
        <taxon>Euteleostomi</taxon>
        <taxon>Mammalia</taxon>
        <taxon>Eutheria</taxon>
        <taxon>Laurasiatheria</taxon>
        <taxon>Artiodactyla</taxon>
        <taxon>Whippomorpha</taxon>
        <taxon>Cetacea</taxon>
        <taxon>Mysticeti</taxon>
        <taxon>Balaenopteridae</taxon>
        <taxon>Balaenoptera</taxon>
    </lineage>
</organism>
<proteinExistence type="predicted"/>
<dbReference type="Pfam" id="PF00307">
    <property type="entry name" value="CH"/>
    <property type="match status" value="1"/>
</dbReference>
<keyword evidence="7" id="KW-1185">Reference proteome</keyword>
<dbReference type="InterPro" id="IPR050216">
    <property type="entry name" value="LRR_domain-containing"/>
</dbReference>
<dbReference type="FunFam" id="3.80.10.10:FF:000067">
    <property type="entry name" value="Leucine-rich repeat and calponin homology domain-containing protein 4 isoform 1"/>
    <property type="match status" value="1"/>
</dbReference>
<evidence type="ECO:0000259" key="5">
    <source>
        <dbReference type="PROSITE" id="PS50021"/>
    </source>
</evidence>
<reference evidence="6 7" key="1">
    <citation type="journal article" date="2019" name="PLoS ONE">
        <title>Genomic analyses reveal an absence of contemporary introgressive admixture between fin whales and blue whales, despite known hybrids.</title>
        <authorList>
            <person name="Westbury M.V."/>
            <person name="Petersen B."/>
            <person name="Lorenzen E.D."/>
        </authorList>
    </citation>
    <scope>NUCLEOTIDE SEQUENCE [LARGE SCALE GENOMIC DNA]</scope>
    <source>
        <strain evidence="6">FinWhale-01</strain>
    </source>
</reference>
<feature type="region of interest" description="Disordered" evidence="3">
    <location>
        <begin position="846"/>
        <end position="890"/>
    </location>
</feature>
<dbReference type="FunFam" id="1.10.418.10:FF:000021">
    <property type="entry name" value="Leucine-rich repeat and calponin homology domain-containing protein 1 isoform 3"/>
    <property type="match status" value="1"/>
</dbReference>
<sequence>GPKFQDETYPSGKSPLQIPPPQATHKGIGVKNPKPKDYVPRPGTTKNGDRGCHILLLILAWGEEPRERAFLHAGLEETPSRIKSPEGSAVTAKQQGSSGPLSCTGANPTRAGEVEILTLESTGQCEQADLTEKNNYYLYSSHPTPKTVLGSSKRDGVPAKTLVLPCPLTGLCEQVGEQGPMEETEGSSNRFASETRKEETKAERLEYIKEGAAAESQRNRIAATLLGGEKGKERLIHAGVVAQVILAEWEKPEQKSQDKHWCKEPSVQRGQVRMRAFLPSVLRAKGAVVGGIRRDVQVVSVKLVRIPKLKCPSDDLKLSVGAKLNRNNCILYADSLYFKTQEAFHYMVTRLLSIRALSFKRLSTFEKHKQKRGNSKKGRKEDEKKKEIMSWADFRQQFQELYTPAGLLTFIVGQRPRAHFCNLQQFCRNQCDLKLEFLNALYLHRTSFLNTQASVLLSKVEKSNGFIGRLDKVPSCTDIMIGSMALKCQGHDPGGDHPVTDQVNSSLTLHHNAYVIHLTSSHHCADAARILRDARVKEDTAFAFAQLRPKPFIYQYVSPIYCVNSLPNSDEGYYDIRDNDMSLPGHKTNLQIKLEISVDRITMTADRKNFERTDLSKNRLVELPMELCHFVSLEILNLYHNCIRVIPEAIINLQMLTYLNLSRVNSHKYLMVLVIMMTMEVMVVVMLVNKIELFLEGSTSIDDGKFKDFLMRTIKQSRDLLMKSRGQEDVSCNEITALPQQIGQLKSLRELNVRRNYLKVLPQELVDLPLVKFDFSCNKVLVIPICFREMKQLQVLLLENNPLQSPPAQICTKGKVHIFKYLSIQACQIKTTDSLYLHTMERPHLHQHVEDSKKDSDSGVGSDNGDKRLSATEPSDEDTVSLNVPMSNIVEEEQVKEDTCHRLSPVKGEFHQEFQPAPSLVSDNENSGEERDQFSHGTDERTGACEELLRIEEDAHWPSEGIISSSKDQDTNIAMIEQLREAVDLLQDPNRLSTDITERSVVNFYPVDSAEDLELQDSALNGQIQLETSPECEVQNDLTLQSNGSEYSPNEMRENSPAISPTNASTALFGLKPRSDPALTLPPISFNKLTQAQTWDNSSYSVPSEGDSDNVFLRPQRNLESIDPQFTIRRKMEQLREEKELVEQLRESIEMRLKVSLHEDLGAALMDGVVLCHLVNHIRPRSVASIHVPSPAVPKLSMAKCRRNVENFLEACRKLGVPEADLCSPYDILQLDFRHIRKTVDTLLALGEKAPQPTSALRSRDLISFCLVHILFVVLIYITYRWNVLSA</sequence>
<feature type="region of interest" description="Disordered" evidence="3">
    <location>
        <begin position="908"/>
        <end position="940"/>
    </location>
</feature>
<evidence type="ECO:0000313" key="7">
    <source>
        <dbReference type="Proteomes" id="UP000437017"/>
    </source>
</evidence>
<dbReference type="SUPFAM" id="SSF47576">
    <property type="entry name" value="Calponin-homology domain, CH-domain"/>
    <property type="match status" value="1"/>
</dbReference>
<name>A0A6A1PZH3_BALPH</name>
<dbReference type="PROSITE" id="PS51450">
    <property type="entry name" value="LRR"/>
    <property type="match status" value="1"/>
</dbReference>
<evidence type="ECO:0000256" key="2">
    <source>
        <dbReference type="ARBA" id="ARBA00022737"/>
    </source>
</evidence>
<dbReference type="InterPro" id="IPR032675">
    <property type="entry name" value="LRR_dom_sf"/>
</dbReference>
<evidence type="ECO:0000256" key="4">
    <source>
        <dbReference type="SAM" id="Phobius"/>
    </source>
</evidence>
<evidence type="ECO:0000256" key="3">
    <source>
        <dbReference type="SAM" id="MobiDB-lite"/>
    </source>
</evidence>
<feature type="non-terminal residue" evidence="6">
    <location>
        <position position="1"/>
    </location>
</feature>
<feature type="compositionally biased region" description="Polar residues" evidence="3">
    <location>
        <begin position="1057"/>
        <end position="1066"/>
    </location>
</feature>
<dbReference type="SUPFAM" id="SSF52058">
    <property type="entry name" value="L domain-like"/>
    <property type="match status" value="1"/>
</dbReference>
<feature type="region of interest" description="Disordered" evidence="3">
    <location>
        <begin position="79"/>
        <end position="107"/>
    </location>
</feature>
<dbReference type="PANTHER" id="PTHR48051">
    <property type="match status" value="1"/>
</dbReference>
<feature type="compositionally biased region" description="Polar residues" evidence="3">
    <location>
        <begin position="91"/>
        <end position="107"/>
    </location>
</feature>
<keyword evidence="4" id="KW-1133">Transmembrane helix</keyword>
<dbReference type="SMART" id="SM00033">
    <property type="entry name" value="CH"/>
    <property type="match status" value="1"/>
</dbReference>
<keyword evidence="2" id="KW-0677">Repeat</keyword>
<feature type="domain" description="Calponin-homology (CH)" evidence="5">
    <location>
        <begin position="1135"/>
        <end position="1251"/>
    </location>
</feature>
<dbReference type="SMART" id="SM00369">
    <property type="entry name" value="LRR_TYP"/>
    <property type="match status" value="3"/>
</dbReference>
<dbReference type="PROSITE" id="PS50021">
    <property type="entry name" value="CH"/>
    <property type="match status" value="1"/>
</dbReference>
<dbReference type="InterPro" id="IPR001611">
    <property type="entry name" value="Leu-rich_rpt"/>
</dbReference>
<dbReference type="PANTHER" id="PTHR48051:SF38">
    <property type="entry name" value="LEUCINE RICH REPEATS AND CALPONIN HOMOLOGY DOMAIN CONTAINING 1"/>
    <property type="match status" value="1"/>
</dbReference>
<dbReference type="Gene3D" id="3.80.10.10">
    <property type="entry name" value="Ribonuclease Inhibitor"/>
    <property type="match status" value="2"/>
</dbReference>
<dbReference type="InterPro" id="IPR036872">
    <property type="entry name" value="CH_dom_sf"/>
</dbReference>
<keyword evidence="4" id="KW-0812">Transmembrane</keyword>
<dbReference type="GO" id="GO:0005737">
    <property type="term" value="C:cytoplasm"/>
    <property type="evidence" value="ECO:0007669"/>
    <property type="project" value="TreeGrafter"/>
</dbReference>
<dbReference type="InterPro" id="IPR001715">
    <property type="entry name" value="CH_dom"/>
</dbReference>
<dbReference type="InterPro" id="IPR003591">
    <property type="entry name" value="Leu-rich_rpt_typical-subtyp"/>
</dbReference>
<feature type="compositionally biased region" description="Basic and acidic residues" evidence="3">
    <location>
        <begin position="846"/>
        <end position="857"/>
    </location>
</feature>
<feature type="region of interest" description="Disordered" evidence="3">
    <location>
        <begin position="1041"/>
        <end position="1071"/>
    </location>
</feature>